<dbReference type="PANTHER" id="PTHR43071:SF2">
    <property type="entry name" value="2-AMINO-4-HYDROXY-6-HYDROXYMETHYLDIHYDROPTERIDINE PYROPHOSPHOKINASE"/>
    <property type="match status" value="1"/>
</dbReference>
<dbReference type="Pfam" id="PF01288">
    <property type="entry name" value="HPPK"/>
    <property type="match status" value="1"/>
</dbReference>
<evidence type="ECO:0000256" key="5">
    <source>
        <dbReference type="ARBA" id="ARBA00022777"/>
    </source>
</evidence>
<keyword evidence="6" id="KW-0067">ATP-binding</keyword>
<keyword evidence="7" id="KW-0289">Folate biosynthesis</keyword>
<dbReference type="NCBIfam" id="TIGR01498">
    <property type="entry name" value="folK"/>
    <property type="match status" value="1"/>
</dbReference>
<dbReference type="Gene3D" id="3.30.70.560">
    <property type="entry name" value="7,8-Dihydro-6-hydroxymethylpterin-pyrophosphokinase HPPK"/>
    <property type="match status" value="1"/>
</dbReference>
<dbReference type="InterPro" id="IPR000550">
    <property type="entry name" value="Hppk"/>
</dbReference>
<sequence>MAKIFISLGSNIDPERHLKAAVIDLEAHFGELVLSSVFESEAVGFDGTNFLNMVVAAETELSIAEVVSTFKQIEQDHGRVKGAKKFAPRTLDLDLLLLDDTICNHPIELPRAEILYNAFVLWPLAEIAPSLCHPVVNQSYQALWNAYDKTSQTLWPVEFNWSK</sequence>
<name>A0ABQ4PPL7_9GAMM</name>
<keyword evidence="5" id="KW-0418">Kinase</keyword>
<evidence type="ECO:0000313" key="10">
    <source>
        <dbReference type="Proteomes" id="UP000887104"/>
    </source>
</evidence>
<keyword evidence="10" id="KW-1185">Reference proteome</keyword>
<keyword evidence="4" id="KW-0547">Nucleotide-binding</keyword>
<feature type="domain" description="7,8-dihydro-6-hydroxymethylpterin-pyrophosphokinase" evidence="8">
    <location>
        <begin position="85"/>
        <end position="96"/>
    </location>
</feature>
<dbReference type="InterPro" id="IPR035907">
    <property type="entry name" value="Hppk_sf"/>
</dbReference>
<evidence type="ECO:0000256" key="1">
    <source>
        <dbReference type="ARBA" id="ARBA00005051"/>
    </source>
</evidence>
<evidence type="ECO:0000256" key="2">
    <source>
        <dbReference type="ARBA" id="ARBA00013253"/>
    </source>
</evidence>
<comment type="caution">
    <text evidence="9">The sequence shown here is derived from an EMBL/GenBank/DDBJ whole genome shotgun (WGS) entry which is preliminary data.</text>
</comment>
<dbReference type="EMBL" id="BPEY01000095">
    <property type="protein sequence ID" value="GIU50769.1"/>
    <property type="molecule type" value="Genomic_DNA"/>
</dbReference>
<evidence type="ECO:0000256" key="6">
    <source>
        <dbReference type="ARBA" id="ARBA00022840"/>
    </source>
</evidence>
<comment type="pathway">
    <text evidence="1">Cofactor biosynthesis; tetrahydrofolate biosynthesis; 2-amino-4-hydroxy-6-hydroxymethyl-7,8-dihydropteridine diphosphate from 7,8-dihydroneopterin triphosphate: step 4/4.</text>
</comment>
<dbReference type="Proteomes" id="UP000887104">
    <property type="component" value="Unassembled WGS sequence"/>
</dbReference>
<keyword evidence="3" id="KW-0808">Transferase</keyword>
<evidence type="ECO:0000256" key="4">
    <source>
        <dbReference type="ARBA" id="ARBA00022741"/>
    </source>
</evidence>
<proteinExistence type="predicted"/>
<evidence type="ECO:0000256" key="3">
    <source>
        <dbReference type="ARBA" id="ARBA00022679"/>
    </source>
</evidence>
<accession>A0ABQ4PPL7</accession>
<evidence type="ECO:0000313" key="9">
    <source>
        <dbReference type="EMBL" id="GIU50769.1"/>
    </source>
</evidence>
<gene>
    <name evidence="9" type="ORF">TUM4438_37980</name>
</gene>
<dbReference type="PANTHER" id="PTHR43071">
    <property type="entry name" value="2-AMINO-4-HYDROXY-6-HYDROXYMETHYLDIHYDROPTERIDINE PYROPHOSPHOKINASE"/>
    <property type="match status" value="1"/>
</dbReference>
<dbReference type="EC" id="2.7.6.3" evidence="2"/>
<protein>
    <recommendedName>
        <fullName evidence="2">2-amino-4-hydroxy-6-hydroxymethyldihydropteridine diphosphokinase</fullName>
        <ecNumber evidence="2">2.7.6.3</ecNumber>
    </recommendedName>
</protein>
<dbReference type="SUPFAM" id="SSF55083">
    <property type="entry name" value="6-hydroxymethyl-7,8-dihydropterin pyrophosphokinase, HPPK"/>
    <property type="match status" value="1"/>
</dbReference>
<dbReference type="CDD" id="cd00483">
    <property type="entry name" value="HPPK"/>
    <property type="match status" value="1"/>
</dbReference>
<evidence type="ECO:0000259" key="8">
    <source>
        <dbReference type="PROSITE" id="PS00794"/>
    </source>
</evidence>
<organism evidence="9 10">
    <name type="scientific">Shewanella sairae</name>
    <dbReference type="NCBI Taxonomy" id="190310"/>
    <lineage>
        <taxon>Bacteria</taxon>
        <taxon>Pseudomonadati</taxon>
        <taxon>Pseudomonadota</taxon>
        <taxon>Gammaproteobacteria</taxon>
        <taxon>Alteromonadales</taxon>
        <taxon>Shewanellaceae</taxon>
        <taxon>Shewanella</taxon>
    </lineage>
</organism>
<dbReference type="PROSITE" id="PS00794">
    <property type="entry name" value="HPPK"/>
    <property type="match status" value="1"/>
</dbReference>
<evidence type="ECO:0000256" key="7">
    <source>
        <dbReference type="ARBA" id="ARBA00022909"/>
    </source>
</evidence>
<dbReference type="RefSeq" id="WP_220782785.1">
    <property type="nucleotide sequence ID" value="NZ_BPEY01000095.1"/>
</dbReference>
<reference evidence="9" key="1">
    <citation type="submission" date="2021-05" db="EMBL/GenBank/DDBJ databases">
        <title>Molecular characterization for Shewanella algae harboring chromosomal blaOXA-55-like strains isolated from clinical and environment sample.</title>
        <authorList>
            <person name="Ohama Y."/>
            <person name="Aoki K."/>
            <person name="Harada S."/>
            <person name="Moriya K."/>
            <person name="Ishii Y."/>
            <person name="Tateda K."/>
        </authorList>
    </citation>
    <scope>NUCLEOTIDE SEQUENCE</scope>
    <source>
        <strain evidence="9">JCM 11563</strain>
    </source>
</reference>